<dbReference type="InterPro" id="IPR050679">
    <property type="entry name" value="Bact_HTH_transcr_reg"/>
</dbReference>
<dbReference type="InterPro" id="IPR000524">
    <property type="entry name" value="Tscrpt_reg_HTH_GntR"/>
</dbReference>
<dbReference type="EMBL" id="PZZN01000003">
    <property type="protein sequence ID" value="PTM45092.1"/>
    <property type="molecule type" value="Genomic_DNA"/>
</dbReference>
<evidence type="ECO:0000256" key="2">
    <source>
        <dbReference type="ARBA" id="ARBA00023125"/>
    </source>
</evidence>
<feature type="domain" description="HTH gntR-type" evidence="4">
    <location>
        <begin position="7"/>
        <end position="75"/>
    </location>
</feature>
<dbReference type="GO" id="GO:0045892">
    <property type="term" value="P:negative regulation of DNA-templated transcription"/>
    <property type="evidence" value="ECO:0007669"/>
    <property type="project" value="TreeGrafter"/>
</dbReference>
<dbReference type="Proteomes" id="UP000240996">
    <property type="component" value="Unassembled WGS sequence"/>
</dbReference>
<dbReference type="Gene3D" id="1.10.10.10">
    <property type="entry name" value="Winged helix-like DNA-binding domain superfamily/Winged helix DNA-binding domain"/>
    <property type="match status" value="1"/>
</dbReference>
<dbReference type="Gene3D" id="3.40.1410.10">
    <property type="entry name" value="Chorismate lyase-like"/>
    <property type="match status" value="1"/>
</dbReference>
<name>A0A2T4YNV7_9SPHN</name>
<keyword evidence="1" id="KW-0805">Transcription regulation</keyword>
<reference evidence="5 6" key="1">
    <citation type="submission" date="2018-04" db="EMBL/GenBank/DDBJ databases">
        <title>Genomic Encyclopedia of Type Strains, Phase III (KMG-III): the genomes of soil and plant-associated and newly described type strains.</title>
        <authorList>
            <person name="Whitman W."/>
        </authorList>
    </citation>
    <scope>NUCLEOTIDE SEQUENCE [LARGE SCALE GENOMIC DNA]</scope>
    <source>
        <strain evidence="5 6">NW12</strain>
    </source>
</reference>
<gene>
    <name evidence="5" type="ORF">C8J24_3312</name>
</gene>
<dbReference type="GO" id="GO:0003700">
    <property type="term" value="F:DNA-binding transcription factor activity"/>
    <property type="evidence" value="ECO:0007669"/>
    <property type="project" value="InterPro"/>
</dbReference>
<dbReference type="SUPFAM" id="SSF64288">
    <property type="entry name" value="Chorismate lyase-like"/>
    <property type="match status" value="1"/>
</dbReference>
<dbReference type="PROSITE" id="PS50949">
    <property type="entry name" value="HTH_GNTR"/>
    <property type="match status" value="1"/>
</dbReference>
<dbReference type="Pfam" id="PF00392">
    <property type="entry name" value="GntR"/>
    <property type="match status" value="1"/>
</dbReference>
<dbReference type="PANTHER" id="PTHR44846:SF1">
    <property type="entry name" value="MANNOSYL-D-GLYCERATE TRANSPORT_METABOLISM SYSTEM REPRESSOR MNGR-RELATED"/>
    <property type="match status" value="1"/>
</dbReference>
<dbReference type="InterPro" id="IPR036388">
    <property type="entry name" value="WH-like_DNA-bd_sf"/>
</dbReference>
<dbReference type="InterPro" id="IPR011663">
    <property type="entry name" value="UTRA"/>
</dbReference>
<organism evidence="5 6">
    <name type="scientific">Sphingomonas aerolata</name>
    <dbReference type="NCBI Taxonomy" id="185951"/>
    <lineage>
        <taxon>Bacteria</taxon>
        <taxon>Pseudomonadati</taxon>
        <taxon>Pseudomonadota</taxon>
        <taxon>Alphaproteobacteria</taxon>
        <taxon>Sphingomonadales</taxon>
        <taxon>Sphingomonadaceae</taxon>
        <taxon>Sphingomonas</taxon>
    </lineage>
</organism>
<dbReference type="SUPFAM" id="SSF46785">
    <property type="entry name" value="Winged helix' DNA-binding domain"/>
    <property type="match status" value="1"/>
</dbReference>
<keyword evidence="3" id="KW-0804">Transcription</keyword>
<evidence type="ECO:0000256" key="3">
    <source>
        <dbReference type="ARBA" id="ARBA00023163"/>
    </source>
</evidence>
<evidence type="ECO:0000256" key="1">
    <source>
        <dbReference type="ARBA" id="ARBA00023015"/>
    </source>
</evidence>
<keyword evidence="2" id="KW-0238">DNA-binding</keyword>
<accession>A0A2T4YNV7</accession>
<keyword evidence="6" id="KW-1185">Reference proteome</keyword>
<evidence type="ECO:0000313" key="6">
    <source>
        <dbReference type="Proteomes" id="UP000240996"/>
    </source>
</evidence>
<dbReference type="SMART" id="SM00866">
    <property type="entry name" value="UTRA"/>
    <property type="match status" value="1"/>
</dbReference>
<dbReference type="PANTHER" id="PTHR44846">
    <property type="entry name" value="MANNOSYL-D-GLYCERATE TRANSPORT/METABOLISM SYSTEM REPRESSOR MNGR-RELATED"/>
    <property type="match status" value="1"/>
</dbReference>
<comment type="caution">
    <text evidence="5">The sequence shown here is derived from an EMBL/GenBank/DDBJ whole genome shotgun (WGS) entry which is preliminary data.</text>
</comment>
<sequence>MPQLRQQPRYLQLAQTLINEIEDGRYPIGTLLPTEFELCDQFGASRFTVREAIKRLVQSGMVSRQAGVGTRVLGLSRPAAYRQVMEGLSDLQQYTNETSLTIIARETIALDGPLSEQVGATSGQTWLHLMALRRAAGTSPISFSDIYLHPAFRSLKLDDDVGDVPIFSRIEEQFGERVAEVRQHIEAVAIPAPIAKLLETKTGAPGLRLTRQYLNARGEVVEMAINTHPADRYSYSQTFRRDPVSGL</sequence>
<dbReference type="SMART" id="SM00345">
    <property type="entry name" value="HTH_GNTR"/>
    <property type="match status" value="1"/>
</dbReference>
<dbReference type="CDD" id="cd07377">
    <property type="entry name" value="WHTH_GntR"/>
    <property type="match status" value="1"/>
</dbReference>
<dbReference type="RefSeq" id="WP_031441437.1">
    <property type="nucleotide sequence ID" value="NZ_PZZN01000003.1"/>
</dbReference>
<evidence type="ECO:0000313" key="5">
    <source>
        <dbReference type="EMBL" id="PTM45092.1"/>
    </source>
</evidence>
<dbReference type="InterPro" id="IPR036390">
    <property type="entry name" value="WH_DNA-bd_sf"/>
</dbReference>
<dbReference type="PRINTS" id="PR00035">
    <property type="entry name" value="HTHGNTR"/>
</dbReference>
<proteinExistence type="predicted"/>
<evidence type="ECO:0000259" key="4">
    <source>
        <dbReference type="PROSITE" id="PS50949"/>
    </source>
</evidence>
<dbReference type="AlphaFoldDB" id="A0A2T4YNV7"/>
<dbReference type="Pfam" id="PF07702">
    <property type="entry name" value="UTRA"/>
    <property type="match status" value="1"/>
</dbReference>
<dbReference type="GO" id="GO:0003677">
    <property type="term" value="F:DNA binding"/>
    <property type="evidence" value="ECO:0007669"/>
    <property type="project" value="UniProtKB-KW"/>
</dbReference>
<protein>
    <submittedName>
        <fullName evidence="5">GntR family transcriptional regulator</fullName>
    </submittedName>
</protein>
<dbReference type="InterPro" id="IPR028978">
    <property type="entry name" value="Chorismate_lyase_/UTRA_dom_sf"/>
</dbReference>